<dbReference type="Gene3D" id="4.10.430.30">
    <property type="match status" value="1"/>
</dbReference>
<dbReference type="GO" id="GO:0009295">
    <property type="term" value="C:nucleoid"/>
    <property type="evidence" value="ECO:0007669"/>
    <property type="project" value="UniProtKB-SubCell"/>
</dbReference>
<gene>
    <name evidence="7" type="ORF">DW355_10365</name>
</gene>
<dbReference type="InterPro" id="IPR027444">
    <property type="entry name" value="H-NS_C_dom"/>
</dbReference>
<protein>
    <submittedName>
        <fullName evidence="7">H-NS histone family protein</fullName>
    </submittedName>
</protein>
<dbReference type="RefSeq" id="WP_131279893.1">
    <property type="nucleotide sequence ID" value="NZ_CP031395.1"/>
</dbReference>
<dbReference type="SUPFAM" id="SSF81273">
    <property type="entry name" value="H-NS histone-like proteins"/>
    <property type="match status" value="1"/>
</dbReference>
<dbReference type="OrthoDB" id="5297879at2"/>
<proteinExistence type="inferred from homology"/>
<evidence type="ECO:0000313" key="8">
    <source>
        <dbReference type="Proteomes" id="UP000292939"/>
    </source>
</evidence>
<name>A0A4P6UM09_9BURK</name>
<dbReference type="AlphaFoldDB" id="A0A4P6UM09"/>
<dbReference type="GO" id="GO:0003677">
    <property type="term" value="F:DNA binding"/>
    <property type="evidence" value="ECO:0007669"/>
    <property type="project" value="UniProtKB-KW"/>
</dbReference>
<organism evidence="7 8">
    <name type="scientific">Hylemonella gracilis</name>
    <dbReference type="NCBI Taxonomy" id="80880"/>
    <lineage>
        <taxon>Bacteria</taxon>
        <taxon>Pseudomonadati</taxon>
        <taxon>Pseudomonadota</taxon>
        <taxon>Betaproteobacteria</taxon>
        <taxon>Burkholderiales</taxon>
        <taxon>Comamonadaceae</taxon>
        <taxon>Hylemonella</taxon>
    </lineage>
</organism>
<evidence type="ECO:0000259" key="6">
    <source>
        <dbReference type="SMART" id="SM00528"/>
    </source>
</evidence>
<dbReference type="PANTHER" id="PTHR38097">
    <property type="match status" value="1"/>
</dbReference>
<dbReference type="KEGG" id="hgr:DW355_10365"/>
<evidence type="ECO:0000313" key="7">
    <source>
        <dbReference type="EMBL" id="QBK05117.1"/>
    </source>
</evidence>
<comment type="similarity">
    <text evidence="2">Belongs to the histone-like protein H-NS family.</text>
</comment>
<comment type="subcellular location">
    <subcellularLocation>
        <location evidence="1">Cytoplasm</location>
        <location evidence="1">Nucleoid</location>
    </subcellularLocation>
</comment>
<feature type="region of interest" description="Disordered" evidence="5">
    <location>
        <begin position="56"/>
        <end position="82"/>
    </location>
</feature>
<dbReference type="Pfam" id="PF00816">
    <property type="entry name" value="Histone_HNS"/>
    <property type="match status" value="1"/>
</dbReference>
<dbReference type="SMART" id="SM00528">
    <property type="entry name" value="HNS"/>
    <property type="match status" value="1"/>
</dbReference>
<keyword evidence="3" id="KW-0963">Cytoplasm</keyword>
<evidence type="ECO:0000256" key="4">
    <source>
        <dbReference type="ARBA" id="ARBA00023125"/>
    </source>
</evidence>
<evidence type="ECO:0000256" key="3">
    <source>
        <dbReference type="ARBA" id="ARBA00022490"/>
    </source>
</evidence>
<accession>A0A4P6UM09</accession>
<feature type="domain" description="DNA-binding protein H-NS-like C-terminal" evidence="6">
    <location>
        <begin position="59"/>
        <end position="100"/>
    </location>
</feature>
<evidence type="ECO:0000256" key="1">
    <source>
        <dbReference type="ARBA" id="ARBA00004453"/>
    </source>
</evidence>
<keyword evidence="4" id="KW-0238">DNA-binding</keyword>
<dbReference type="EMBL" id="CP031395">
    <property type="protein sequence ID" value="QBK05117.1"/>
    <property type="molecule type" value="Genomic_DNA"/>
</dbReference>
<dbReference type="PANTHER" id="PTHR38097:SF2">
    <property type="entry name" value="DNA-BINDING PROTEIN STPA"/>
    <property type="match status" value="1"/>
</dbReference>
<evidence type="ECO:0000256" key="5">
    <source>
        <dbReference type="SAM" id="MobiDB-lite"/>
    </source>
</evidence>
<sequence>MSPEINNLSLEQLEAQKASYEKRIAELRQQERDGALQTVRELVAKHKFTAKEIAQPTVSAPSADAVEAKYRNPETGETWSGRGRAPAWVEGAANKAQFQTAVSS</sequence>
<reference evidence="7 8" key="1">
    <citation type="submission" date="2018-07" db="EMBL/GenBank/DDBJ databases">
        <title>Exploring interactions and the metabolic potential of the ultra-small soil bacteria Hylemonella gracilis.</title>
        <authorList>
            <person name="Tyc O."/>
            <person name="Kulkarni P."/>
            <person name="Gawehns F."/>
            <person name="Hundscheid M."/>
            <person name="Zweers H."/>
            <person name="Garbeva P."/>
        </authorList>
    </citation>
    <scope>NUCLEOTIDE SEQUENCE [LARGE SCALE GENOMIC DNA]</scope>
    <source>
        <strain evidence="7 8">NS1</strain>
    </source>
</reference>
<dbReference type="Proteomes" id="UP000292939">
    <property type="component" value="Chromosome"/>
</dbReference>
<evidence type="ECO:0000256" key="2">
    <source>
        <dbReference type="ARBA" id="ARBA00010610"/>
    </source>
</evidence>